<dbReference type="PANTHER" id="PTHR11545:SF2">
    <property type="entry name" value="LARGE RIBOSOMAL SUBUNIT PROTEIN UL13M"/>
    <property type="match status" value="1"/>
</dbReference>
<dbReference type="GO" id="GO:0003729">
    <property type="term" value="F:mRNA binding"/>
    <property type="evidence" value="ECO:0007669"/>
    <property type="project" value="TreeGrafter"/>
</dbReference>
<protein>
    <recommendedName>
        <fullName evidence="4">Large ribosomal subunit protein uL13</fullName>
    </recommendedName>
</protein>
<dbReference type="HAMAP" id="MF_01366">
    <property type="entry name" value="Ribosomal_uL13"/>
    <property type="match status" value="1"/>
</dbReference>
<dbReference type="GO" id="GO:0006412">
    <property type="term" value="P:translation"/>
    <property type="evidence" value="ECO:0007669"/>
    <property type="project" value="UniProtKB-UniRule"/>
</dbReference>
<keyword evidence="6" id="KW-1185">Reference proteome</keyword>
<evidence type="ECO:0000256" key="2">
    <source>
        <dbReference type="ARBA" id="ARBA00022980"/>
    </source>
</evidence>
<evidence type="ECO:0000256" key="3">
    <source>
        <dbReference type="ARBA" id="ARBA00023274"/>
    </source>
</evidence>
<name>A0A346DZ32_9ENTR</name>
<dbReference type="Proteomes" id="UP000256856">
    <property type="component" value="Chromosome"/>
</dbReference>
<dbReference type="CDD" id="cd00392">
    <property type="entry name" value="Ribosomal_L13"/>
    <property type="match status" value="1"/>
</dbReference>
<proteinExistence type="inferred from homology"/>
<evidence type="ECO:0000313" key="5">
    <source>
        <dbReference type="EMBL" id="AXN01987.1"/>
    </source>
</evidence>
<comment type="function">
    <text evidence="4">This protein is one of the early assembly proteins of the 50S ribosomal subunit, although it is not seen to bind rRNA by itself. It is important during the early stages of 50S assembly.</text>
</comment>
<dbReference type="KEGG" id="ppet:C9I82_005"/>
<dbReference type="Pfam" id="PF00572">
    <property type="entry name" value="Ribosomal_L13"/>
    <property type="match status" value="1"/>
</dbReference>
<accession>A0A346DZ32</accession>
<dbReference type="EMBL" id="CP028374">
    <property type="protein sequence ID" value="AXN01987.1"/>
    <property type="molecule type" value="Genomic_DNA"/>
</dbReference>
<dbReference type="SUPFAM" id="SSF52161">
    <property type="entry name" value="Ribosomal protein L13"/>
    <property type="match status" value="1"/>
</dbReference>
<evidence type="ECO:0000256" key="4">
    <source>
        <dbReference type="HAMAP-Rule" id="MF_01366"/>
    </source>
</evidence>
<dbReference type="AlphaFoldDB" id="A0A346DZ32"/>
<dbReference type="GO" id="GO:0003735">
    <property type="term" value="F:structural constituent of ribosome"/>
    <property type="evidence" value="ECO:0007669"/>
    <property type="project" value="InterPro"/>
</dbReference>
<sequence>MKFEFLSNRYLKIMKNTKNNLSTLLPRWFIVDASNKILGRLASFVANILRGKHKVYFSPHIDVGDYVIIINAKNIIVSGMKFKNKLYYSHTGYIGGIKCKSFEELYKKYPDRLLKIAVKGMLPKNALNDRIFNKLKVYVDNKHKHLAQCPIILNV</sequence>
<keyword evidence="3 4" id="KW-0687">Ribonucleoprotein</keyword>
<keyword evidence="2 4" id="KW-0689">Ribosomal protein</keyword>
<dbReference type="GO" id="GO:0022625">
    <property type="term" value="C:cytosolic large ribosomal subunit"/>
    <property type="evidence" value="ECO:0007669"/>
    <property type="project" value="TreeGrafter"/>
</dbReference>
<dbReference type="Gene3D" id="3.90.1180.10">
    <property type="entry name" value="Ribosomal protein L13"/>
    <property type="match status" value="1"/>
</dbReference>
<dbReference type="InterPro" id="IPR005822">
    <property type="entry name" value="Ribosomal_uL13"/>
</dbReference>
<dbReference type="GO" id="GO:0017148">
    <property type="term" value="P:negative regulation of translation"/>
    <property type="evidence" value="ECO:0007669"/>
    <property type="project" value="TreeGrafter"/>
</dbReference>
<gene>
    <name evidence="4" type="primary">rplM</name>
    <name evidence="5" type="ORF">C9I82_005</name>
</gene>
<dbReference type="NCBIfam" id="TIGR01066">
    <property type="entry name" value="rplM_bact"/>
    <property type="match status" value="1"/>
</dbReference>
<dbReference type="InterPro" id="IPR036899">
    <property type="entry name" value="Ribosomal_uL13_sf"/>
</dbReference>
<evidence type="ECO:0000313" key="6">
    <source>
        <dbReference type="Proteomes" id="UP000256856"/>
    </source>
</evidence>
<dbReference type="InterPro" id="IPR005823">
    <property type="entry name" value="Ribosomal_uL13_bac-type"/>
</dbReference>
<dbReference type="PANTHER" id="PTHR11545">
    <property type="entry name" value="RIBOSOMAL PROTEIN L13"/>
    <property type="match status" value="1"/>
</dbReference>
<organism evidence="5 6">
    <name type="scientific">Candidatus Purcelliella pentastirinorum</name>
    <dbReference type="NCBI Taxonomy" id="472834"/>
    <lineage>
        <taxon>Bacteria</taxon>
        <taxon>Pseudomonadati</taxon>
        <taxon>Pseudomonadota</taxon>
        <taxon>Gammaproteobacteria</taxon>
        <taxon>Enterobacterales</taxon>
        <taxon>Enterobacteriaceae</taxon>
        <taxon>Candidatus Purcelliella</taxon>
    </lineage>
</organism>
<comment type="similarity">
    <text evidence="1 4">Belongs to the universal ribosomal protein uL13 family.</text>
</comment>
<reference evidence="5 6" key="1">
    <citation type="submission" date="2018-03" db="EMBL/GenBank/DDBJ databases">
        <title>A parallel universe: an anciently diverged bacterial symbiosis in a Hawaiian planthopper (Hemiptera: Cixiidae) reveals rearranged nutritional responsibilities.</title>
        <authorList>
            <person name="Bennett G."/>
            <person name="Mao M."/>
        </authorList>
    </citation>
    <scope>NUCLEOTIDE SEQUENCE [LARGE SCALE GENOMIC DNA]</scope>
    <source>
        <strain evidence="5 6">OLIH</strain>
    </source>
</reference>
<evidence type="ECO:0000256" key="1">
    <source>
        <dbReference type="ARBA" id="ARBA00006227"/>
    </source>
</evidence>
<comment type="subunit">
    <text evidence="4">Part of the 50S ribosomal subunit.</text>
</comment>